<dbReference type="EMBL" id="QJKJ01002642">
    <property type="protein sequence ID" value="RDY01944.1"/>
    <property type="molecule type" value="Genomic_DNA"/>
</dbReference>
<evidence type="ECO:0000313" key="2">
    <source>
        <dbReference type="Proteomes" id="UP000257109"/>
    </source>
</evidence>
<proteinExistence type="predicted"/>
<feature type="non-terminal residue" evidence="1">
    <location>
        <position position="1"/>
    </location>
</feature>
<feature type="non-terminal residue" evidence="1">
    <location>
        <position position="211"/>
    </location>
</feature>
<sequence length="211" mass="24408">VEANTNKRDLKDEFVSEVAKFVTKTIKKESSVLEQNINALSFLLQLRDVLTFFAQLFANVALIKQNLPINLHQATRVMSKLGSGLRKLIYITTYLSASFGQATIYIPQKHKVENYKVVLEKTMFYFLIIPILQKSIYINRNICSNEMHHENQTKCRKVWNTLMVFIQNLQIILTLYNHSPKLCMNKPYIFLSCLVLGPSTPKTKIMSTYSH</sequence>
<protein>
    <submittedName>
        <fullName evidence="1">Uncharacterized protein</fullName>
    </submittedName>
</protein>
<accession>A0A371HGW0</accession>
<evidence type="ECO:0000313" key="1">
    <source>
        <dbReference type="EMBL" id="RDY01944.1"/>
    </source>
</evidence>
<gene>
    <name evidence="1" type="ORF">CR513_14667</name>
</gene>
<organism evidence="1 2">
    <name type="scientific">Mucuna pruriens</name>
    <name type="common">Velvet bean</name>
    <name type="synonym">Dolichos pruriens</name>
    <dbReference type="NCBI Taxonomy" id="157652"/>
    <lineage>
        <taxon>Eukaryota</taxon>
        <taxon>Viridiplantae</taxon>
        <taxon>Streptophyta</taxon>
        <taxon>Embryophyta</taxon>
        <taxon>Tracheophyta</taxon>
        <taxon>Spermatophyta</taxon>
        <taxon>Magnoliopsida</taxon>
        <taxon>eudicotyledons</taxon>
        <taxon>Gunneridae</taxon>
        <taxon>Pentapetalae</taxon>
        <taxon>rosids</taxon>
        <taxon>fabids</taxon>
        <taxon>Fabales</taxon>
        <taxon>Fabaceae</taxon>
        <taxon>Papilionoideae</taxon>
        <taxon>50 kb inversion clade</taxon>
        <taxon>NPAAA clade</taxon>
        <taxon>indigoferoid/millettioid clade</taxon>
        <taxon>Phaseoleae</taxon>
        <taxon>Mucuna</taxon>
    </lineage>
</organism>
<comment type="caution">
    <text evidence="1">The sequence shown here is derived from an EMBL/GenBank/DDBJ whole genome shotgun (WGS) entry which is preliminary data.</text>
</comment>
<dbReference type="AlphaFoldDB" id="A0A371HGW0"/>
<dbReference type="Proteomes" id="UP000257109">
    <property type="component" value="Unassembled WGS sequence"/>
</dbReference>
<name>A0A371HGW0_MUCPR</name>
<keyword evidence="2" id="KW-1185">Reference proteome</keyword>
<reference evidence="1" key="1">
    <citation type="submission" date="2018-05" db="EMBL/GenBank/DDBJ databases">
        <title>Draft genome of Mucuna pruriens seed.</title>
        <authorList>
            <person name="Nnadi N.E."/>
            <person name="Vos R."/>
            <person name="Hasami M.H."/>
            <person name="Devisetty U.K."/>
            <person name="Aguiy J.C."/>
        </authorList>
    </citation>
    <scope>NUCLEOTIDE SEQUENCE [LARGE SCALE GENOMIC DNA]</scope>
    <source>
        <strain evidence="1">JCA_2017</strain>
    </source>
</reference>